<evidence type="ECO:0000256" key="8">
    <source>
        <dbReference type="ARBA" id="ARBA00023034"/>
    </source>
</evidence>
<reference evidence="12" key="4">
    <citation type="submission" date="2025-09" db="UniProtKB">
        <authorList>
            <consortium name="Ensembl"/>
        </authorList>
    </citation>
    <scope>IDENTIFICATION</scope>
</reference>
<dbReference type="InterPro" id="IPR051757">
    <property type="entry name" value="Beta-gal_alpha2-3_sialyltrans"/>
</dbReference>
<evidence type="ECO:0000256" key="6">
    <source>
        <dbReference type="ARBA" id="ARBA00022968"/>
    </source>
</evidence>
<evidence type="ECO:0000256" key="3">
    <source>
        <dbReference type="ARBA" id="ARBA00022676"/>
    </source>
</evidence>
<evidence type="ECO:0000256" key="9">
    <source>
        <dbReference type="ARBA" id="ARBA00023136"/>
    </source>
</evidence>
<evidence type="ECO:0000256" key="10">
    <source>
        <dbReference type="ARBA" id="ARBA00023157"/>
    </source>
</evidence>
<sequence length="306" mass="35373">MIHNFHICVYRTSIVNRMQTCYTRTFTVGCTVPELELKEHITVCVQSHNMLRFCPGVTSGHSPHPPNTQQRFPHSLTFKTPPNLRESINPSKGVNYSEVVEILFSLFPDGENLQDSGPDRCRTCAVVGNSGNLEGSRYGPLIDAHDFVIRMNEGPTEGYEKDVGSKTTHRAIYPEILDLQWLISIFTTKHIKRTYKPVKNTIRANIDKVMILHPEFIKYVYTKWLQKQGKYPSTGFLMLVFSLHICDQVNVFGFGARKDGRWHHYFDKRYGIFHNTPEHKGSYRPNVWTHLLFFNAFSLFPCLFIL</sequence>
<evidence type="ECO:0008006" key="14">
    <source>
        <dbReference type="Google" id="ProtNLM"/>
    </source>
</evidence>
<reference evidence="12" key="3">
    <citation type="submission" date="2025-08" db="UniProtKB">
        <authorList>
            <consortium name="Ensembl"/>
        </authorList>
    </citation>
    <scope>IDENTIFICATION</scope>
</reference>
<dbReference type="Proteomes" id="UP000018467">
    <property type="component" value="Unassembled WGS sequence"/>
</dbReference>
<accession>A0A3B1K166</accession>
<dbReference type="AlphaFoldDB" id="A0A3B1K166"/>
<dbReference type="InterPro" id="IPR001675">
    <property type="entry name" value="Glyco_trans_29"/>
</dbReference>
<proteinExistence type="inferred from homology"/>
<evidence type="ECO:0000256" key="2">
    <source>
        <dbReference type="ARBA" id="ARBA00006003"/>
    </source>
</evidence>
<keyword evidence="7" id="KW-1133">Transmembrane helix</keyword>
<keyword evidence="4" id="KW-0808">Transferase</keyword>
<dbReference type="InParanoid" id="A0A3B1K166"/>
<evidence type="ECO:0000256" key="5">
    <source>
        <dbReference type="ARBA" id="ARBA00022692"/>
    </source>
</evidence>
<keyword evidence="10" id="KW-1015">Disulfide bond</keyword>
<name>A0A3B1K166_ASTMX</name>
<dbReference type="GO" id="GO:0003836">
    <property type="term" value="F:beta-galactoside (CMP) alpha-2,3-sialyltransferase activity"/>
    <property type="evidence" value="ECO:0007669"/>
    <property type="project" value="TreeGrafter"/>
</dbReference>
<dbReference type="Pfam" id="PF00777">
    <property type="entry name" value="Glyco_transf_29"/>
    <property type="match status" value="2"/>
</dbReference>
<dbReference type="PANTHER" id="PTHR46032">
    <property type="entry name" value="ALPHA-2,3-SIALYLTRANSFERASE ST3GAL I ISOFORM X1"/>
    <property type="match status" value="1"/>
</dbReference>
<dbReference type="InterPro" id="IPR038578">
    <property type="entry name" value="GT29-like_sf"/>
</dbReference>
<evidence type="ECO:0000256" key="11">
    <source>
        <dbReference type="ARBA" id="ARBA00023180"/>
    </source>
</evidence>
<dbReference type="PANTHER" id="PTHR46032:SF6">
    <property type="entry name" value="CMP-N-ACETYLNEURAMINATE-BETA-GALACTOSAMIDE-ALPHA-2,3-SIALYLTRANSFERASE 1"/>
    <property type="match status" value="1"/>
</dbReference>
<keyword evidence="3" id="KW-0328">Glycosyltransferase</keyword>
<dbReference type="GO" id="GO:0000139">
    <property type="term" value="C:Golgi membrane"/>
    <property type="evidence" value="ECO:0007669"/>
    <property type="project" value="UniProtKB-SubCell"/>
</dbReference>
<comment type="similarity">
    <text evidence="2">Belongs to the glycosyltransferase 29 family.</text>
</comment>
<keyword evidence="8" id="KW-0333">Golgi apparatus</keyword>
<keyword evidence="5" id="KW-0812">Transmembrane</keyword>
<keyword evidence="9" id="KW-0472">Membrane</keyword>
<dbReference type="GeneTree" id="ENSGT00940000154725"/>
<reference evidence="13" key="1">
    <citation type="submission" date="2013-03" db="EMBL/GenBank/DDBJ databases">
        <authorList>
            <person name="Jeffery W."/>
            <person name="Warren W."/>
            <person name="Wilson R.K."/>
        </authorList>
    </citation>
    <scope>NUCLEOTIDE SEQUENCE</scope>
    <source>
        <strain evidence="13">female</strain>
    </source>
</reference>
<evidence type="ECO:0000313" key="13">
    <source>
        <dbReference type="Proteomes" id="UP000018467"/>
    </source>
</evidence>
<evidence type="ECO:0000256" key="7">
    <source>
        <dbReference type="ARBA" id="ARBA00022989"/>
    </source>
</evidence>
<dbReference type="Ensembl" id="ENSAMXT00000039883.1">
    <property type="protein sequence ID" value="ENSAMXP00000048417.1"/>
    <property type="gene ID" value="ENSAMXG00000029443.1"/>
</dbReference>
<dbReference type="FunFam" id="3.90.1480.20:FF:000015">
    <property type="entry name" value="Lactosylceramide alpha-2,3-sialyltransferase"/>
    <property type="match status" value="1"/>
</dbReference>
<comment type="subcellular location">
    <subcellularLocation>
        <location evidence="1">Golgi apparatus membrane</location>
        <topology evidence="1">Single-pass type II membrane protein</topology>
    </subcellularLocation>
</comment>
<evidence type="ECO:0000256" key="1">
    <source>
        <dbReference type="ARBA" id="ARBA00004323"/>
    </source>
</evidence>
<evidence type="ECO:0000256" key="4">
    <source>
        <dbReference type="ARBA" id="ARBA00022679"/>
    </source>
</evidence>
<keyword evidence="13" id="KW-1185">Reference proteome</keyword>
<reference evidence="13" key="2">
    <citation type="journal article" date="2014" name="Nat. Commun.">
        <title>The cavefish genome reveals candidate genes for eye loss.</title>
        <authorList>
            <person name="McGaugh S.E."/>
            <person name="Gross J.B."/>
            <person name="Aken B."/>
            <person name="Blin M."/>
            <person name="Borowsky R."/>
            <person name="Chalopin D."/>
            <person name="Hinaux H."/>
            <person name="Jeffery W.R."/>
            <person name="Keene A."/>
            <person name="Ma L."/>
            <person name="Minx P."/>
            <person name="Murphy D."/>
            <person name="O'Quin K.E."/>
            <person name="Retaux S."/>
            <person name="Rohner N."/>
            <person name="Searle S.M."/>
            <person name="Stahl B.A."/>
            <person name="Tabin C."/>
            <person name="Volff J.N."/>
            <person name="Yoshizawa M."/>
            <person name="Warren W.C."/>
        </authorList>
    </citation>
    <scope>NUCLEOTIDE SEQUENCE [LARGE SCALE GENOMIC DNA]</scope>
    <source>
        <strain evidence="13">female</strain>
    </source>
</reference>
<dbReference type="Bgee" id="ENSAMXG00000029443">
    <property type="expression patterns" value="Expressed in intestine"/>
</dbReference>
<evidence type="ECO:0000313" key="12">
    <source>
        <dbReference type="Ensembl" id="ENSAMXP00000048417.1"/>
    </source>
</evidence>
<keyword evidence="11" id="KW-0325">Glycoprotein</keyword>
<dbReference type="GO" id="GO:0097503">
    <property type="term" value="P:sialylation"/>
    <property type="evidence" value="ECO:0007669"/>
    <property type="project" value="TreeGrafter"/>
</dbReference>
<protein>
    <recommendedName>
        <fullName evidence="14">ST3 beta-galactoside alpha-2,3-sialyltransferase 1</fullName>
    </recommendedName>
</protein>
<keyword evidence="6" id="KW-0735">Signal-anchor</keyword>
<dbReference type="Gene3D" id="3.90.1480.20">
    <property type="entry name" value="Glycosyl transferase family 29"/>
    <property type="match status" value="1"/>
</dbReference>
<organism evidence="12 13">
    <name type="scientific">Astyanax mexicanus</name>
    <name type="common">Blind cave fish</name>
    <name type="synonym">Astyanax fasciatus mexicanus</name>
    <dbReference type="NCBI Taxonomy" id="7994"/>
    <lineage>
        <taxon>Eukaryota</taxon>
        <taxon>Metazoa</taxon>
        <taxon>Chordata</taxon>
        <taxon>Craniata</taxon>
        <taxon>Vertebrata</taxon>
        <taxon>Euteleostomi</taxon>
        <taxon>Actinopterygii</taxon>
        <taxon>Neopterygii</taxon>
        <taxon>Teleostei</taxon>
        <taxon>Ostariophysi</taxon>
        <taxon>Characiformes</taxon>
        <taxon>Characoidei</taxon>
        <taxon>Acestrorhamphidae</taxon>
        <taxon>Acestrorhamphinae</taxon>
        <taxon>Astyanax</taxon>
    </lineage>
</organism>